<evidence type="ECO:0000256" key="2">
    <source>
        <dbReference type="ARBA" id="ARBA00022771"/>
    </source>
</evidence>
<dbReference type="SMART" id="SM00317">
    <property type="entry name" value="SET"/>
    <property type="match status" value="1"/>
</dbReference>
<organism evidence="7 8">
    <name type="scientific">Smittium mucronatum</name>
    <dbReference type="NCBI Taxonomy" id="133383"/>
    <lineage>
        <taxon>Eukaryota</taxon>
        <taxon>Fungi</taxon>
        <taxon>Fungi incertae sedis</taxon>
        <taxon>Zoopagomycota</taxon>
        <taxon>Kickxellomycotina</taxon>
        <taxon>Harpellomycetes</taxon>
        <taxon>Harpellales</taxon>
        <taxon>Legeriomycetaceae</taxon>
        <taxon>Smittium</taxon>
    </lineage>
</organism>
<evidence type="ECO:0000256" key="3">
    <source>
        <dbReference type="ARBA" id="ARBA00022833"/>
    </source>
</evidence>
<feature type="compositionally biased region" description="Polar residues" evidence="5">
    <location>
        <begin position="675"/>
        <end position="684"/>
    </location>
</feature>
<feature type="region of interest" description="Disordered" evidence="5">
    <location>
        <begin position="1049"/>
        <end position="1074"/>
    </location>
</feature>
<dbReference type="InterPro" id="IPR001214">
    <property type="entry name" value="SET_dom"/>
</dbReference>
<keyword evidence="2" id="KW-0863">Zinc-finger</keyword>
<reference evidence="7 8" key="1">
    <citation type="journal article" date="2016" name="Mol. Biol. Evol.">
        <title>Genome-Wide Survey of Gut Fungi (Harpellales) Reveals the First Horizontally Transferred Ubiquitin Gene from a Mosquito Host.</title>
        <authorList>
            <person name="Wang Y."/>
            <person name="White M.M."/>
            <person name="Kvist S."/>
            <person name="Moncalvo J.M."/>
        </authorList>
    </citation>
    <scope>NUCLEOTIDE SEQUENCE [LARGE SCALE GENOMIC DNA]</scope>
    <source>
        <strain evidence="7 8">ALG-7-W6</strain>
    </source>
</reference>
<evidence type="ECO:0000313" key="7">
    <source>
        <dbReference type="EMBL" id="OLY78818.1"/>
    </source>
</evidence>
<evidence type="ECO:0000256" key="5">
    <source>
        <dbReference type="SAM" id="MobiDB-lite"/>
    </source>
</evidence>
<comment type="caution">
    <text evidence="7">The sequence shown here is derived from an EMBL/GenBank/DDBJ whole genome shotgun (WGS) entry which is preliminary data.</text>
</comment>
<dbReference type="InterPro" id="IPR019786">
    <property type="entry name" value="Zinc_finger_PHD-type_CS"/>
</dbReference>
<sequence length="1464" mass="165588">MSSLESKPYLKSDDVDPPIDEDQGIIRCICGFTEDDGFTIQCENCLVWQHAICVNITQSNVPDEYLCEQCFPRKLNVKRAVEYQKQRIEKEYRLAKENHKKKRSIEGRSKSRDKKSSRSSDNSDNTYTSFDHDLDRCIVDSREVLDYIQKNLKSFSSDSQENDLSSSDAISSVHSSSIPSIPDLETRSVGNPRYKQYGLFTKHKISSKQFVSEYKGRILFKSSYKEDPKNYYDVLKHPRPFVAFHPDLDLCVDARNEGNVLRYVRRSCKPNLHLSSLEVVDYPDPKIILGVYARHEINEGEELTLNWCWEGGEVPSIFKGQDSAEVSSYLSSTEGRRICKIWRQCFYGTKCNCTKDHYCETQNFFNLLDLCKESKRSYKNSPSRKFRSSEISQDNGNIGLMESESFEPSVGSENEPSVLSDSKSTSLNDSNFQFPTGLEQKKKLSKHKYHLSLSLSKSEFMNQGLDYYNENKRSKTNRSSNKSLKSNGVDGSGLMDIDYDYNINPDGKSDRTEHRSSYGYYPTNSTRHIDKSLFKNKKQKRSRIRFHNTFLSLKRRWMDIYQKRKVYFESSDLVKPQEDVKPKIDINYETNKPEVVEELFIPLSRNISENIHEDLENSVCDVDLVDESNDEYLLNTCKNDDNDGSNALEDNIDITSISEDPKQSMEGNHLGHIAETSSAVSINTRDSKVMDVKTMEVKSPINSIEDNPNKTETTNSIQPTQSSGIELQSVSPEKNQKSDGSETKLENDVSKLNSSPTSKKNRLSLEEYNKKRKVVPFSTNPNDGGSLIPHFPEPSLNKSIVTTCPENSQIQNLLEIGTSKTPNSNLLPEKKNDSDLVLISGTISKPVDSSKHSVSSDGVKDDLSASEAPPVPATKVKVSLEEYNRRRMLSTSSKILNTPASVDNADSSVLSMGTPILHSIDRKTTNGSSKDEEITQLLRKELDGIVAPTVISNALAMSTSANTTTPPYGFKSGSTPFSVSSAATSFTGSSISSSQWSNKQSTKPYFPVIQNTNESIPNLSPQNKASKEHSPLKVEAVFTSENEAITQATATNSTSSIAASTQSQNLPSLDSYDNRLNENKSKLFNSHNRSDYQHSHSNSYSKYDFNFRRYDKDRTQNNYSYERDRSRDRVWDAERDKQWDRQRDPRDGRNRFYSRDRERHGQVVSANYPQSVGQASFNAYRRDGDRYSNEYLPNRVDQNYEKEAGEITYQKERKRGYEREKDRWRDPDRERDAWASNQNSFYQSNQSIPPGHPSINNNTNSGYIRSNVRPSHGFGSNSSYNPTPPYSNSRPMSPASETSNNPLDLGKDKRGINSSPLNFTGGSGPDLYTTYGHQNKNPSFSNPSDNQPSKTNLRTNNFEQRHPNFSKDENDKIFSTSNHTPETQKISELEVSGSPSIRQNLVTSQQKGRFEATNSSDAISPDIKKPFVDDSNTHLPPPPPPPSHLLPPPPPPQSPPPPPPPFIK</sequence>
<dbReference type="SUPFAM" id="SSF57903">
    <property type="entry name" value="FYVE/PHD zinc finger"/>
    <property type="match status" value="1"/>
</dbReference>
<dbReference type="InterPro" id="IPR011011">
    <property type="entry name" value="Znf_FYVE_PHD"/>
</dbReference>
<feature type="region of interest" description="Disordered" evidence="5">
    <location>
        <begin position="846"/>
        <end position="870"/>
    </location>
</feature>
<evidence type="ECO:0000259" key="6">
    <source>
        <dbReference type="PROSITE" id="PS50280"/>
    </source>
</evidence>
<dbReference type="Pfam" id="PF00856">
    <property type="entry name" value="SET"/>
    <property type="match status" value="1"/>
</dbReference>
<dbReference type="PANTHER" id="PTHR46462">
    <property type="entry name" value="UPSET, ISOFORM A"/>
    <property type="match status" value="1"/>
</dbReference>
<evidence type="ECO:0000256" key="4">
    <source>
        <dbReference type="ARBA" id="ARBA00022853"/>
    </source>
</evidence>
<name>A0A1R0GPL9_9FUNG</name>
<feature type="compositionally biased region" description="Polar residues" evidence="5">
    <location>
        <begin position="1373"/>
        <end position="1386"/>
    </location>
</feature>
<feature type="domain" description="SET" evidence="6">
    <location>
        <begin position="182"/>
        <end position="308"/>
    </location>
</feature>
<dbReference type="InterPro" id="IPR001965">
    <property type="entry name" value="Znf_PHD"/>
</dbReference>
<keyword evidence="3" id="KW-0862">Zinc</keyword>
<feature type="compositionally biased region" description="Basic and acidic residues" evidence="5">
    <location>
        <begin position="1422"/>
        <end position="1432"/>
    </location>
</feature>
<dbReference type="GO" id="GO:0006325">
    <property type="term" value="P:chromatin organization"/>
    <property type="evidence" value="ECO:0007669"/>
    <property type="project" value="UniProtKB-KW"/>
</dbReference>
<dbReference type="GO" id="GO:0008270">
    <property type="term" value="F:zinc ion binding"/>
    <property type="evidence" value="ECO:0007669"/>
    <property type="project" value="UniProtKB-KW"/>
</dbReference>
<proteinExistence type="predicted"/>
<feature type="compositionally biased region" description="Polar residues" evidence="5">
    <location>
        <begin position="1393"/>
        <end position="1418"/>
    </location>
</feature>
<feature type="compositionally biased region" description="Low complexity" evidence="5">
    <location>
        <begin position="1276"/>
        <end position="1289"/>
    </location>
</feature>
<feature type="compositionally biased region" description="Polar residues" evidence="5">
    <location>
        <begin position="700"/>
        <end position="733"/>
    </location>
</feature>
<feature type="compositionally biased region" description="Basic and acidic residues" evidence="5">
    <location>
        <begin position="1198"/>
        <end position="1233"/>
    </location>
</feature>
<evidence type="ECO:0000313" key="8">
    <source>
        <dbReference type="Proteomes" id="UP000187455"/>
    </source>
</evidence>
<dbReference type="InterPro" id="IPR046341">
    <property type="entry name" value="SET_dom_sf"/>
</dbReference>
<dbReference type="CDD" id="cd15550">
    <property type="entry name" value="PHD_MLL5"/>
    <property type="match status" value="1"/>
</dbReference>
<keyword evidence="1" id="KW-0479">Metal-binding</keyword>
<feature type="compositionally biased region" description="Low complexity" evidence="5">
    <location>
        <begin position="1049"/>
        <end position="1065"/>
    </location>
</feature>
<feature type="region of interest" description="Disordered" evidence="5">
    <location>
        <begin position="1184"/>
        <end position="1464"/>
    </location>
</feature>
<feature type="compositionally biased region" description="Basic and acidic residues" evidence="5">
    <location>
        <begin position="685"/>
        <end position="696"/>
    </location>
</feature>
<dbReference type="PROSITE" id="PS50280">
    <property type="entry name" value="SET"/>
    <property type="match status" value="1"/>
</dbReference>
<dbReference type="Gene3D" id="3.30.40.10">
    <property type="entry name" value="Zinc/RING finger domain, C3HC4 (zinc finger)"/>
    <property type="match status" value="1"/>
</dbReference>
<dbReference type="SUPFAM" id="SSF82199">
    <property type="entry name" value="SET domain"/>
    <property type="match status" value="1"/>
</dbReference>
<dbReference type="EMBL" id="LSSL01005456">
    <property type="protein sequence ID" value="OLY78818.1"/>
    <property type="molecule type" value="Genomic_DNA"/>
</dbReference>
<dbReference type="STRING" id="133383.A0A1R0GPL9"/>
<feature type="region of interest" description="Disordered" evidence="5">
    <location>
        <begin position="1012"/>
        <end position="1031"/>
    </location>
</feature>
<gene>
    <name evidence="7" type="ORF">AYI68_g7126</name>
</gene>
<protein>
    <submittedName>
        <fullName evidence="7">SET domain-containing protein 4</fullName>
    </submittedName>
</protein>
<dbReference type="Proteomes" id="UP000187455">
    <property type="component" value="Unassembled WGS sequence"/>
</dbReference>
<dbReference type="PROSITE" id="PS01359">
    <property type="entry name" value="ZF_PHD_1"/>
    <property type="match status" value="1"/>
</dbReference>
<keyword evidence="4" id="KW-0156">Chromatin regulator</keyword>
<feature type="compositionally biased region" description="Pro residues" evidence="5">
    <location>
        <begin position="1435"/>
        <end position="1464"/>
    </location>
</feature>
<evidence type="ECO:0000256" key="1">
    <source>
        <dbReference type="ARBA" id="ARBA00022723"/>
    </source>
</evidence>
<dbReference type="OrthoDB" id="79252at2759"/>
<dbReference type="SMART" id="SM00249">
    <property type="entry name" value="PHD"/>
    <property type="match status" value="1"/>
</dbReference>
<keyword evidence="8" id="KW-1185">Reference proteome</keyword>
<feature type="compositionally biased region" description="Basic and acidic residues" evidence="5">
    <location>
        <begin position="734"/>
        <end position="749"/>
    </location>
</feature>
<feature type="region of interest" description="Disordered" evidence="5">
    <location>
        <begin position="93"/>
        <end position="125"/>
    </location>
</feature>
<feature type="compositionally biased region" description="Basic and acidic residues" evidence="5">
    <location>
        <begin position="1359"/>
        <end position="1372"/>
    </location>
</feature>
<feature type="compositionally biased region" description="Basic and acidic residues" evidence="5">
    <location>
        <begin position="104"/>
        <end position="118"/>
    </location>
</feature>
<feature type="compositionally biased region" description="Polar residues" evidence="5">
    <location>
        <begin position="411"/>
        <end position="432"/>
    </location>
</feature>
<feature type="region of interest" description="Disordered" evidence="5">
    <location>
        <begin position="1118"/>
        <end position="1162"/>
    </location>
</feature>
<dbReference type="Pfam" id="PF20826">
    <property type="entry name" value="PHD_5"/>
    <property type="match status" value="1"/>
</dbReference>
<accession>A0A1R0GPL9</accession>
<feature type="region of interest" description="Disordered" evidence="5">
    <location>
        <begin position="672"/>
        <end position="767"/>
    </location>
</feature>
<feature type="compositionally biased region" description="Low complexity" evidence="5">
    <location>
        <begin position="1236"/>
        <end position="1247"/>
    </location>
</feature>
<feature type="compositionally biased region" description="Polar residues" evidence="5">
    <location>
        <begin position="1012"/>
        <end position="1024"/>
    </location>
</feature>
<dbReference type="PANTHER" id="PTHR46462:SF3">
    <property type="entry name" value="UPSET, ISOFORM A"/>
    <property type="match status" value="1"/>
</dbReference>
<dbReference type="InterPro" id="IPR013083">
    <property type="entry name" value="Znf_RING/FYVE/PHD"/>
</dbReference>
<dbReference type="GO" id="GO:0006355">
    <property type="term" value="P:regulation of DNA-templated transcription"/>
    <property type="evidence" value="ECO:0007669"/>
    <property type="project" value="TreeGrafter"/>
</dbReference>
<feature type="compositionally biased region" description="Basic and acidic residues" evidence="5">
    <location>
        <begin position="1118"/>
        <end position="1161"/>
    </location>
</feature>
<feature type="compositionally biased region" description="Polar residues" evidence="5">
    <location>
        <begin position="379"/>
        <end position="396"/>
    </location>
</feature>
<feature type="compositionally biased region" description="Polar residues" evidence="5">
    <location>
        <begin position="1254"/>
        <end position="1264"/>
    </location>
</feature>
<dbReference type="GO" id="GO:0070210">
    <property type="term" value="C:Rpd3L-Expanded complex"/>
    <property type="evidence" value="ECO:0007669"/>
    <property type="project" value="TreeGrafter"/>
</dbReference>
<dbReference type="GO" id="GO:0034967">
    <property type="term" value="C:Set3 complex"/>
    <property type="evidence" value="ECO:0007669"/>
    <property type="project" value="TreeGrafter"/>
</dbReference>
<dbReference type="Gene3D" id="2.170.270.10">
    <property type="entry name" value="SET domain"/>
    <property type="match status" value="1"/>
</dbReference>
<feature type="region of interest" description="Disordered" evidence="5">
    <location>
        <begin position="378"/>
        <end position="432"/>
    </location>
</feature>
<feature type="compositionally biased region" description="Polar residues" evidence="5">
    <location>
        <begin position="1331"/>
        <end position="1358"/>
    </location>
</feature>